<evidence type="ECO:0000313" key="2">
    <source>
        <dbReference type="Proteomes" id="UP000814128"/>
    </source>
</evidence>
<organism evidence="1 2">
    <name type="scientific">Vararia minispora EC-137</name>
    <dbReference type="NCBI Taxonomy" id="1314806"/>
    <lineage>
        <taxon>Eukaryota</taxon>
        <taxon>Fungi</taxon>
        <taxon>Dikarya</taxon>
        <taxon>Basidiomycota</taxon>
        <taxon>Agaricomycotina</taxon>
        <taxon>Agaricomycetes</taxon>
        <taxon>Russulales</taxon>
        <taxon>Lachnocladiaceae</taxon>
        <taxon>Vararia</taxon>
    </lineage>
</organism>
<reference evidence="1" key="2">
    <citation type="journal article" date="2022" name="New Phytol.">
        <title>Evolutionary transition to the ectomycorrhizal habit in the genomes of a hyperdiverse lineage of mushroom-forming fungi.</title>
        <authorList>
            <person name="Looney B."/>
            <person name="Miyauchi S."/>
            <person name="Morin E."/>
            <person name="Drula E."/>
            <person name="Courty P.E."/>
            <person name="Kohler A."/>
            <person name="Kuo A."/>
            <person name="LaButti K."/>
            <person name="Pangilinan J."/>
            <person name="Lipzen A."/>
            <person name="Riley R."/>
            <person name="Andreopoulos W."/>
            <person name="He G."/>
            <person name="Johnson J."/>
            <person name="Nolan M."/>
            <person name="Tritt A."/>
            <person name="Barry K.W."/>
            <person name="Grigoriev I.V."/>
            <person name="Nagy L.G."/>
            <person name="Hibbett D."/>
            <person name="Henrissat B."/>
            <person name="Matheny P.B."/>
            <person name="Labbe J."/>
            <person name="Martin F.M."/>
        </authorList>
    </citation>
    <scope>NUCLEOTIDE SEQUENCE</scope>
    <source>
        <strain evidence="1">EC-137</strain>
    </source>
</reference>
<evidence type="ECO:0000313" key="1">
    <source>
        <dbReference type="EMBL" id="KAI0034466.1"/>
    </source>
</evidence>
<reference evidence="1" key="1">
    <citation type="submission" date="2021-02" db="EMBL/GenBank/DDBJ databases">
        <authorList>
            <consortium name="DOE Joint Genome Institute"/>
            <person name="Ahrendt S."/>
            <person name="Looney B.P."/>
            <person name="Miyauchi S."/>
            <person name="Morin E."/>
            <person name="Drula E."/>
            <person name="Courty P.E."/>
            <person name="Chicoki N."/>
            <person name="Fauchery L."/>
            <person name="Kohler A."/>
            <person name="Kuo A."/>
            <person name="Labutti K."/>
            <person name="Pangilinan J."/>
            <person name="Lipzen A."/>
            <person name="Riley R."/>
            <person name="Andreopoulos W."/>
            <person name="He G."/>
            <person name="Johnson J."/>
            <person name="Barry K.W."/>
            <person name="Grigoriev I.V."/>
            <person name="Nagy L."/>
            <person name="Hibbett D."/>
            <person name="Henrissat B."/>
            <person name="Matheny P.B."/>
            <person name="Labbe J."/>
            <person name="Martin F."/>
        </authorList>
    </citation>
    <scope>NUCLEOTIDE SEQUENCE</scope>
    <source>
        <strain evidence="1">EC-137</strain>
    </source>
</reference>
<dbReference type="EMBL" id="MU273500">
    <property type="protein sequence ID" value="KAI0034466.1"/>
    <property type="molecule type" value="Genomic_DNA"/>
</dbReference>
<comment type="caution">
    <text evidence="1">The sequence shown here is derived from an EMBL/GenBank/DDBJ whole genome shotgun (WGS) entry which is preliminary data.</text>
</comment>
<name>A0ACB8QRF3_9AGAM</name>
<protein>
    <submittedName>
        <fullName evidence="1">Kinase-like domain-containing protein</fullName>
    </submittedName>
</protein>
<dbReference type="Proteomes" id="UP000814128">
    <property type="component" value="Unassembled WGS sequence"/>
</dbReference>
<proteinExistence type="predicted"/>
<sequence length="377" mass="43266">MHARPSESINDSCRGYHSFRCFDQTFRVEKRWKLIREMGSGAYGVVISAADEISSETVAIKMVTRIFDKLSLAKRALRELTLLRHFSNHENITGLIDVDAIAPGFNEIYLFMEVCVPDLHQIIKSGQALTNEHVQYFTYQILRGMKYIHSASVVHRDLKPGNLLVNSDCELKICDFGLSRGFDAVSEDGASHMTEYVATRWYRAPEIMLAYRRYDTAIDVWSIGCILGELLLGKPMFKGKDTSLTKTLVDQLNKILDFILTGTPSEDVLRRIASEKASAYVRTLPIRRRALVCKLIPNVDPQALDLLEKMLAFDPAARITVEQALAHPWLCSYHDVNDEPTCPQVFDRWREVEQLQTIEEFRTALWNEIEDYRREVR</sequence>
<feature type="non-terminal residue" evidence="1">
    <location>
        <position position="377"/>
    </location>
</feature>
<keyword evidence="2" id="KW-1185">Reference proteome</keyword>
<gene>
    <name evidence="1" type="ORF">K488DRAFT_45429</name>
</gene>
<accession>A0ACB8QRF3</accession>